<protein>
    <submittedName>
        <fullName evidence="1">Uncharacterized protein</fullName>
    </submittedName>
</protein>
<reference evidence="1" key="1">
    <citation type="journal article" date="2022" name="Int. J. Mol. Sci.">
        <title>Draft Genome of Tanacetum Coccineum: Genomic Comparison of Closely Related Tanacetum-Family Plants.</title>
        <authorList>
            <person name="Yamashiro T."/>
            <person name="Shiraishi A."/>
            <person name="Nakayama K."/>
            <person name="Satake H."/>
        </authorList>
    </citation>
    <scope>NUCLEOTIDE SEQUENCE</scope>
</reference>
<accession>A0ABQ5JAG7</accession>
<reference evidence="1" key="2">
    <citation type="submission" date="2022-01" db="EMBL/GenBank/DDBJ databases">
        <authorList>
            <person name="Yamashiro T."/>
            <person name="Shiraishi A."/>
            <person name="Satake H."/>
            <person name="Nakayama K."/>
        </authorList>
    </citation>
    <scope>NUCLEOTIDE SEQUENCE</scope>
</reference>
<keyword evidence="2" id="KW-1185">Reference proteome</keyword>
<name>A0ABQ5JAG7_9ASTR</name>
<organism evidence="1 2">
    <name type="scientific">Tanacetum coccineum</name>
    <dbReference type="NCBI Taxonomy" id="301880"/>
    <lineage>
        <taxon>Eukaryota</taxon>
        <taxon>Viridiplantae</taxon>
        <taxon>Streptophyta</taxon>
        <taxon>Embryophyta</taxon>
        <taxon>Tracheophyta</taxon>
        <taxon>Spermatophyta</taxon>
        <taxon>Magnoliopsida</taxon>
        <taxon>eudicotyledons</taxon>
        <taxon>Gunneridae</taxon>
        <taxon>Pentapetalae</taxon>
        <taxon>asterids</taxon>
        <taxon>campanulids</taxon>
        <taxon>Asterales</taxon>
        <taxon>Asteraceae</taxon>
        <taxon>Asteroideae</taxon>
        <taxon>Anthemideae</taxon>
        <taxon>Anthemidinae</taxon>
        <taxon>Tanacetum</taxon>
    </lineage>
</organism>
<gene>
    <name evidence="1" type="ORF">Tco_1125556</name>
</gene>
<proteinExistence type="predicted"/>
<evidence type="ECO:0000313" key="1">
    <source>
        <dbReference type="EMBL" id="GJU09126.1"/>
    </source>
</evidence>
<dbReference type="EMBL" id="BQNB010021699">
    <property type="protein sequence ID" value="GJU09126.1"/>
    <property type="molecule type" value="Genomic_DNA"/>
</dbReference>
<sequence length="422" mass="48483">MSYSLSPKVFKFVDEDLVILRAPRKEMTVYRSGSKGKYIIPFWEGSNLFTDDNVADLLHQKGFDLARFKLFGGNNWDDEPLAIFEGVDTYKSTGDKRIVCKVGKVGSLASYFERLGHLLVEQLRSTPTPKMLVPLERDYTFDSNLCRGSKQHWQRGRTLLIVLILGRACSARGARGHSTQSACSFSTYASVQGTAAYQAQSQAQETVPNSVSSGSSICFLGRRINTLRAKRRREKGKHKKESVLVKNWGGIKDEENLLLDPNRQRQRDLVEKNPKRKKLKLFKKQIRALEDLQRMRRFARQNFKANGMQKKERKRGLGLGLILLGDLTTIWETSATSDDDFWKNQEDWEIIRWRLNESSGVHTLELEDGTMLHMLTERRYPLSRELMIRMLDHGMEVEDESDTAITLIHLFILWTTEDGDDS</sequence>
<comment type="caution">
    <text evidence="1">The sequence shown here is derived from an EMBL/GenBank/DDBJ whole genome shotgun (WGS) entry which is preliminary data.</text>
</comment>
<evidence type="ECO:0000313" key="2">
    <source>
        <dbReference type="Proteomes" id="UP001151760"/>
    </source>
</evidence>
<dbReference type="Proteomes" id="UP001151760">
    <property type="component" value="Unassembled WGS sequence"/>
</dbReference>